<feature type="domain" description="DUF11" evidence="1">
    <location>
        <begin position="18"/>
        <end position="134"/>
    </location>
</feature>
<proteinExistence type="predicted"/>
<dbReference type="InterPro" id="IPR047589">
    <property type="entry name" value="DUF11_rpt"/>
</dbReference>
<evidence type="ECO:0000313" key="3">
    <source>
        <dbReference type="Proteomes" id="UP000730482"/>
    </source>
</evidence>
<gene>
    <name evidence="2" type="ORF">KGQ19_24250</name>
</gene>
<dbReference type="Proteomes" id="UP000730482">
    <property type="component" value="Unassembled WGS sequence"/>
</dbReference>
<dbReference type="InterPro" id="IPR001434">
    <property type="entry name" value="OmcB-like_DUF11"/>
</dbReference>
<accession>A0ABS5KVA4</accession>
<dbReference type="RefSeq" id="WP_212011921.1">
    <property type="nucleotide sequence ID" value="NZ_JAAFYZ010000088.1"/>
</dbReference>
<protein>
    <submittedName>
        <fullName evidence="2">DUF11 domain-containing protein</fullName>
    </submittedName>
</protein>
<organism evidence="2 3">
    <name type="scientific">Catenulispora pinistramenti</name>
    <dbReference type="NCBI Taxonomy" id="2705254"/>
    <lineage>
        <taxon>Bacteria</taxon>
        <taxon>Bacillati</taxon>
        <taxon>Actinomycetota</taxon>
        <taxon>Actinomycetes</taxon>
        <taxon>Catenulisporales</taxon>
        <taxon>Catenulisporaceae</taxon>
        <taxon>Catenulispora</taxon>
    </lineage>
</organism>
<reference evidence="2 3" key="1">
    <citation type="submission" date="2020-02" db="EMBL/GenBank/DDBJ databases">
        <title>Acidophilic actinobacteria isolated from forest soil.</title>
        <authorList>
            <person name="Golinska P."/>
        </authorList>
    </citation>
    <scope>NUCLEOTIDE SEQUENCE [LARGE SCALE GENOMIC DNA]</scope>
    <source>
        <strain evidence="2 3">NL8</strain>
    </source>
</reference>
<dbReference type="NCBIfam" id="TIGR01451">
    <property type="entry name" value="B_ant_repeat"/>
    <property type="match status" value="1"/>
</dbReference>
<evidence type="ECO:0000259" key="1">
    <source>
        <dbReference type="Pfam" id="PF01345"/>
    </source>
</evidence>
<name>A0ABS5KVA4_9ACTN</name>
<evidence type="ECO:0000313" key="2">
    <source>
        <dbReference type="EMBL" id="MBS2549980.1"/>
    </source>
</evidence>
<dbReference type="EMBL" id="JAAFYZ010000088">
    <property type="protein sequence ID" value="MBS2549980.1"/>
    <property type="molecule type" value="Genomic_DNA"/>
</dbReference>
<comment type="caution">
    <text evidence="2">The sequence shown here is derived from an EMBL/GenBank/DDBJ whole genome shotgun (WGS) entry which is preliminary data.</text>
</comment>
<dbReference type="NCBIfam" id="TIGR01167">
    <property type="entry name" value="LPXTG_anchor"/>
    <property type="match status" value="1"/>
</dbReference>
<keyword evidence="3" id="KW-1185">Reference proteome</keyword>
<dbReference type="Pfam" id="PF01345">
    <property type="entry name" value="DUF11"/>
    <property type="match status" value="1"/>
</dbReference>
<sequence>MRIPRRESAAAVATPAGLAVTKNAVPPANGKPVTVSNPFDYVITVTNHGPSASRNVFVTDRLPNALVFAGSSTGCRAKGQTVTCPVHDPLLPGAIVTERISAKLSPSYRGNGADIFNTATAHSDTPNPLPASNPAGTGGLNGIKVATKAVLPKTGADDLPSELRWAAALIGLGVLGVGTTRRRRRVWIR</sequence>